<dbReference type="PRINTS" id="PR00455">
    <property type="entry name" value="HTHTETR"/>
</dbReference>
<evidence type="ECO:0000256" key="1">
    <source>
        <dbReference type="ARBA" id="ARBA00023015"/>
    </source>
</evidence>
<feature type="domain" description="HTH tetR-type" evidence="5">
    <location>
        <begin position="10"/>
        <end position="70"/>
    </location>
</feature>
<dbReference type="SUPFAM" id="SSF46689">
    <property type="entry name" value="Homeodomain-like"/>
    <property type="match status" value="1"/>
</dbReference>
<dbReference type="PROSITE" id="PS50977">
    <property type="entry name" value="HTH_TETR_2"/>
    <property type="match status" value="1"/>
</dbReference>
<dbReference type="Pfam" id="PF00440">
    <property type="entry name" value="TetR_N"/>
    <property type="match status" value="1"/>
</dbReference>
<dbReference type="PANTHER" id="PTHR30055">
    <property type="entry name" value="HTH-TYPE TRANSCRIPTIONAL REGULATOR RUTR"/>
    <property type="match status" value="1"/>
</dbReference>
<keyword evidence="7" id="KW-1185">Reference proteome</keyword>
<dbReference type="InterPro" id="IPR050109">
    <property type="entry name" value="HTH-type_TetR-like_transc_reg"/>
</dbReference>
<dbReference type="InterPro" id="IPR009057">
    <property type="entry name" value="Homeodomain-like_sf"/>
</dbReference>
<comment type="caution">
    <text evidence="6">The sequence shown here is derived from an EMBL/GenBank/DDBJ whole genome shotgun (WGS) entry which is preliminary data.</text>
</comment>
<evidence type="ECO:0000256" key="2">
    <source>
        <dbReference type="ARBA" id="ARBA00023125"/>
    </source>
</evidence>
<evidence type="ECO:0000259" key="5">
    <source>
        <dbReference type="PROSITE" id="PS50977"/>
    </source>
</evidence>
<name>A0A1I3VRY3_9HYPH</name>
<dbReference type="RefSeq" id="WP_093516571.1">
    <property type="nucleotide sequence ID" value="NZ_FOSK01000001.1"/>
</dbReference>
<evidence type="ECO:0000313" key="6">
    <source>
        <dbReference type="EMBL" id="SFJ97995.1"/>
    </source>
</evidence>
<keyword evidence="1" id="KW-0805">Transcription regulation</keyword>
<evidence type="ECO:0000256" key="4">
    <source>
        <dbReference type="PROSITE-ProRule" id="PRU00335"/>
    </source>
</evidence>
<organism evidence="6 7">
    <name type="scientific">Pseudovibrio ascidiaceicola</name>
    <dbReference type="NCBI Taxonomy" id="285279"/>
    <lineage>
        <taxon>Bacteria</taxon>
        <taxon>Pseudomonadati</taxon>
        <taxon>Pseudomonadota</taxon>
        <taxon>Alphaproteobacteria</taxon>
        <taxon>Hyphomicrobiales</taxon>
        <taxon>Stappiaceae</taxon>
        <taxon>Pseudovibrio</taxon>
    </lineage>
</organism>
<dbReference type="EMBL" id="FOSK01000001">
    <property type="protein sequence ID" value="SFJ97995.1"/>
    <property type="molecule type" value="Genomic_DNA"/>
</dbReference>
<gene>
    <name evidence="6" type="ORF">SAMN04488518_101583</name>
</gene>
<dbReference type="Proteomes" id="UP000199598">
    <property type="component" value="Unassembled WGS sequence"/>
</dbReference>
<feature type="DNA-binding region" description="H-T-H motif" evidence="4">
    <location>
        <begin position="33"/>
        <end position="52"/>
    </location>
</feature>
<dbReference type="InterPro" id="IPR001647">
    <property type="entry name" value="HTH_TetR"/>
</dbReference>
<protein>
    <submittedName>
        <fullName evidence="6">Transcriptional regulator, TetR family</fullName>
    </submittedName>
</protein>
<reference evidence="6 7" key="1">
    <citation type="submission" date="2016-10" db="EMBL/GenBank/DDBJ databases">
        <authorList>
            <person name="Varghese N."/>
            <person name="Submissions S."/>
        </authorList>
    </citation>
    <scope>NUCLEOTIDE SEQUENCE [LARGE SCALE GENOMIC DNA]</scope>
    <source>
        <strain evidence="6 7">DSM 16392</strain>
    </source>
</reference>
<proteinExistence type="predicted"/>
<sequence length="199" mass="22414">MSIAEILTAKGRAADLLAAARDAFLTQGYKKTSVSEIADASGISMAHIYNFYPSKIDLACAVVAAEVVKLVARLETATDPNASASARLSKFLMMEFEETYRLLELNKGLADCLLVLELKRPEDFEELFRLVRQPMHTILHSGNLAEEFDLREVSQVARHIHAATMKFRFPQLHSHEPYEIQRKECIGVIKLVLRGVERR</sequence>
<keyword evidence="2 4" id="KW-0238">DNA-binding</keyword>
<accession>A0A1I3VRY3</accession>
<keyword evidence="3" id="KW-0804">Transcription</keyword>
<dbReference type="PANTHER" id="PTHR30055:SF234">
    <property type="entry name" value="HTH-TYPE TRANSCRIPTIONAL REGULATOR BETI"/>
    <property type="match status" value="1"/>
</dbReference>
<dbReference type="Gene3D" id="1.10.357.10">
    <property type="entry name" value="Tetracycline Repressor, domain 2"/>
    <property type="match status" value="1"/>
</dbReference>
<evidence type="ECO:0000313" key="7">
    <source>
        <dbReference type="Proteomes" id="UP000199598"/>
    </source>
</evidence>
<evidence type="ECO:0000256" key="3">
    <source>
        <dbReference type="ARBA" id="ARBA00023163"/>
    </source>
</evidence>